<proteinExistence type="predicted"/>
<organism evidence="1 2">
    <name type="scientific">Fusarium acuminatum</name>
    <dbReference type="NCBI Taxonomy" id="5515"/>
    <lineage>
        <taxon>Eukaryota</taxon>
        <taxon>Fungi</taxon>
        <taxon>Dikarya</taxon>
        <taxon>Ascomycota</taxon>
        <taxon>Pezizomycotina</taxon>
        <taxon>Sordariomycetes</taxon>
        <taxon>Hypocreomycetidae</taxon>
        <taxon>Hypocreales</taxon>
        <taxon>Nectriaceae</taxon>
        <taxon>Fusarium</taxon>
        <taxon>Fusarium tricinctum species complex</taxon>
    </lineage>
</organism>
<accession>A0ABZ2X8D2</accession>
<dbReference type="Proteomes" id="UP001489902">
    <property type="component" value="Chromosome 6"/>
</dbReference>
<dbReference type="EMBL" id="CP151265">
    <property type="protein sequence ID" value="WZH49362.1"/>
    <property type="molecule type" value="Genomic_DNA"/>
</dbReference>
<gene>
    <name evidence="1" type="ORF">QYS62_010561</name>
</gene>
<protein>
    <recommendedName>
        <fullName evidence="3">RING-type domain-containing protein</fullName>
    </recommendedName>
</protein>
<sequence length="66" mass="7541">MCTETRTISNCVECGENIGQKRDIKMCIKGRKENEWGACGHGTVEQRIVENKLCPVCKARKRSSYY</sequence>
<evidence type="ECO:0000313" key="2">
    <source>
        <dbReference type="Proteomes" id="UP001489902"/>
    </source>
</evidence>
<evidence type="ECO:0000313" key="1">
    <source>
        <dbReference type="EMBL" id="WZH49362.1"/>
    </source>
</evidence>
<reference evidence="1 2" key="1">
    <citation type="submission" date="2024-04" db="EMBL/GenBank/DDBJ databases">
        <title>Complete genome sequence of Fusarium acuminatum.</title>
        <authorList>
            <person name="Lan B."/>
        </authorList>
    </citation>
    <scope>NUCLEOTIDE SEQUENCE [LARGE SCALE GENOMIC DNA]</scope>
    <source>
        <strain evidence="1">1A</strain>
    </source>
</reference>
<evidence type="ECO:0008006" key="3">
    <source>
        <dbReference type="Google" id="ProtNLM"/>
    </source>
</evidence>
<keyword evidence="2" id="KW-1185">Reference proteome</keyword>
<name>A0ABZ2X8D2_9HYPO</name>